<dbReference type="PANTHER" id="PTHR11011:SF116">
    <property type="entry name" value="FATTY ACYL-COA REDUCTASE CG5065-RELATED"/>
    <property type="match status" value="1"/>
</dbReference>
<dbReference type="Proteomes" id="UP000037510">
    <property type="component" value="Unassembled WGS sequence"/>
</dbReference>
<dbReference type="Pfam" id="PF07993">
    <property type="entry name" value="NAD_binding_4"/>
    <property type="match status" value="1"/>
</dbReference>
<comment type="similarity">
    <text evidence="1">Belongs to the fatty acyl-CoA reductase family.</text>
</comment>
<dbReference type="GO" id="GO:0005777">
    <property type="term" value="C:peroxisome"/>
    <property type="evidence" value="ECO:0007669"/>
    <property type="project" value="TreeGrafter"/>
</dbReference>
<keyword evidence="1" id="KW-0560">Oxidoreductase</keyword>
<reference evidence="3 4" key="1">
    <citation type="journal article" date="2015" name="Genome Biol. Evol.">
        <title>The genome of winter moth (Operophtera brumata) provides a genomic perspective on sexual dimorphism and phenology.</title>
        <authorList>
            <person name="Derks M.F."/>
            <person name="Smit S."/>
            <person name="Salis L."/>
            <person name="Schijlen E."/>
            <person name="Bossers A."/>
            <person name="Mateman C."/>
            <person name="Pijl A.S."/>
            <person name="de Ridder D."/>
            <person name="Groenen M.A."/>
            <person name="Visser M.E."/>
            <person name="Megens H.J."/>
        </authorList>
    </citation>
    <scope>NUCLEOTIDE SEQUENCE [LARGE SCALE GENOMIC DNA]</scope>
    <source>
        <strain evidence="3">WM2013NL</strain>
        <tissue evidence="3">Head and thorax</tissue>
    </source>
</reference>
<dbReference type="InterPro" id="IPR013120">
    <property type="entry name" value="FAR_NAD-bd"/>
</dbReference>
<dbReference type="GO" id="GO:0035336">
    <property type="term" value="P:long-chain fatty-acyl-CoA metabolic process"/>
    <property type="evidence" value="ECO:0007669"/>
    <property type="project" value="TreeGrafter"/>
</dbReference>
<accession>A0A0L7LAX4</accession>
<organism evidence="3 4">
    <name type="scientific">Operophtera brumata</name>
    <name type="common">Winter moth</name>
    <name type="synonym">Phalaena brumata</name>
    <dbReference type="NCBI Taxonomy" id="104452"/>
    <lineage>
        <taxon>Eukaryota</taxon>
        <taxon>Metazoa</taxon>
        <taxon>Ecdysozoa</taxon>
        <taxon>Arthropoda</taxon>
        <taxon>Hexapoda</taxon>
        <taxon>Insecta</taxon>
        <taxon>Pterygota</taxon>
        <taxon>Neoptera</taxon>
        <taxon>Endopterygota</taxon>
        <taxon>Lepidoptera</taxon>
        <taxon>Glossata</taxon>
        <taxon>Ditrysia</taxon>
        <taxon>Geometroidea</taxon>
        <taxon>Geometridae</taxon>
        <taxon>Larentiinae</taxon>
        <taxon>Operophtera</taxon>
    </lineage>
</organism>
<dbReference type="InterPro" id="IPR036291">
    <property type="entry name" value="NAD(P)-bd_dom_sf"/>
</dbReference>
<dbReference type="EC" id="1.2.1.84" evidence="1"/>
<dbReference type="STRING" id="104452.A0A0L7LAX4"/>
<dbReference type="Gene3D" id="3.40.50.720">
    <property type="entry name" value="NAD(P)-binding Rossmann-like Domain"/>
    <property type="match status" value="2"/>
</dbReference>
<dbReference type="AlphaFoldDB" id="A0A0L7LAX4"/>
<keyword evidence="4" id="KW-1185">Reference proteome</keyword>
<proteinExistence type="inferred from homology"/>
<comment type="function">
    <text evidence="1">Catalyzes the reduction of fatty acyl-CoA to fatty alcohols.</text>
</comment>
<gene>
    <name evidence="3" type="ORF">OBRU01_05811</name>
</gene>
<keyword evidence="1" id="KW-0444">Lipid biosynthesis</keyword>
<evidence type="ECO:0000259" key="2">
    <source>
        <dbReference type="Pfam" id="PF07993"/>
    </source>
</evidence>
<dbReference type="GO" id="GO:0080019">
    <property type="term" value="F:alcohol-forming very long-chain fatty acyl-CoA reductase activity"/>
    <property type="evidence" value="ECO:0007669"/>
    <property type="project" value="InterPro"/>
</dbReference>
<dbReference type="InterPro" id="IPR026055">
    <property type="entry name" value="FAR"/>
</dbReference>
<name>A0A0L7LAX4_OPEBR</name>
<dbReference type="SUPFAM" id="SSF51735">
    <property type="entry name" value="NAD(P)-binding Rossmann-fold domains"/>
    <property type="match status" value="1"/>
</dbReference>
<dbReference type="PANTHER" id="PTHR11011">
    <property type="entry name" value="MALE STERILITY PROTEIN 2-RELATED"/>
    <property type="match status" value="1"/>
</dbReference>
<protein>
    <recommendedName>
        <fullName evidence="1">Fatty acyl-CoA reductase</fullName>
        <ecNumber evidence="1">1.2.1.84</ecNumber>
    </recommendedName>
</protein>
<feature type="domain" description="Thioester reductase (TE)" evidence="2">
    <location>
        <begin position="56"/>
        <end position="141"/>
    </location>
</feature>
<evidence type="ECO:0000256" key="1">
    <source>
        <dbReference type="RuleBase" id="RU363097"/>
    </source>
</evidence>
<dbReference type="GO" id="GO:0102965">
    <property type="term" value="F:alcohol-forming long-chain fatty acyl-CoA reductase activity"/>
    <property type="evidence" value="ECO:0007669"/>
    <property type="project" value="UniProtKB-EC"/>
</dbReference>
<keyword evidence="1" id="KW-0521">NADP</keyword>
<sequence length="220" mass="24370">MSCMAMDDPRVSESGAVHDYGCSFDMLHTPNFLLGISRNRVVLYSIIHSYSIILQSATVFTRLREERPEDLQKIVLIVGDIIAPNLGIKAQDEELLMEKVSVVIHSAATVRFNEPLKVALGINVEGTRKVLNLCHRMKTESLVNDLHGDIPTAIVRPSIGWVDNWYGATALLLAIGKGYCKTIIGDRNNVLDVIPVDYVSNAILVAAAKCQRYKIIPLRT</sequence>
<keyword evidence="1" id="KW-0443">Lipid metabolism</keyword>
<comment type="caution">
    <text evidence="3">The sequence shown here is derived from an EMBL/GenBank/DDBJ whole genome shotgun (WGS) entry which is preliminary data.</text>
</comment>
<comment type="catalytic activity">
    <reaction evidence="1">
        <text>a long-chain fatty acyl-CoA + 2 NADPH + 2 H(+) = a long-chain primary fatty alcohol + 2 NADP(+) + CoA</text>
        <dbReference type="Rhea" id="RHEA:52716"/>
        <dbReference type="ChEBI" id="CHEBI:15378"/>
        <dbReference type="ChEBI" id="CHEBI:57287"/>
        <dbReference type="ChEBI" id="CHEBI:57783"/>
        <dbReference type="ChEBI" id="CHEBI:58349"/>
        <dbReference type="ChEBI" id="CHEBI:77396"/>
        <dbReference type="ChEBI" id="CHEBI:83139"/>
        <dbReference type="EC" id="1.2.1.84"/>
    </reaction>
</comment>
<evidence type="ECO:0000313" key="3">
    <source>
        <dbReference type="EMBL" id="KOB72633.1"/>
    </source>
</evidence>
<dbReference type="EMBL" id="JTDY01001885">
    <property type="protein sequence ID" value="KOB72633.1"/>
    <property type="molecule type" value="Genomic_DNA"/>
</dbReference>
<evidence type="ECO:0000313" key="4">
    <source>
        <dbReference type="Proteomes" id="UP000037510"/>
    </source>
</evidence>